<proteinExistence type="predicted"/>
<evidence type="ECO:0000313" key="1">
    <source>
        <dbReference type="EMBL" id="KAJ3017610.1"/>
    </source>
</evidence>
<dbReference type="EMBL" id="JANSHE010000071">
    <property type="protein sequence ID" value="KAJ3017610.1"/>
    <property type="molecule type" value="Genomic_DNA"/>
</dbReference>
<reference evidence="1" key="1">
    <citation type="submission" date="2022-08" db="EMBL/GenBank/DDBJ databases">
        <title>Genome Sequence of Pycnoporus sanguineus.</title>
        <authorList>
            <person name="Buettner E."/>
        </authorList>
    </citation>
    <scope>NUCLEOTIDE SEQUENCE</scope>
    <source>
        <strain evidence="1">CG-C14</strain>
    </source>
</reference>
<organism evidence="1 2">
    <name type="scientific">Trametes sanguinea</name>
    <dbReference type="NCBI Taxonomy" id="158606"/>
    <lineage>
        <taxon>Eukaryota</taxon>
        <taxon>Fungi</taxon>
        <taxon>Dikarya</taxon>
        <taxon>Basidiomycota</taxon>
        <taxon>Agaricomycotina</taxon>
        <taxon>Agaricomycetes</taxon>
        <taxon>Polyporales</taxon>
        <taxon>Polyporaceae</taxon>
        <taxon>Trametes</taxon>
    </lineage>
</organism>
<name>A0ACC1Q8W5_9APHY</name>
<keyword evidence="2" id="KW-1185">Reference proteome</keyword>
<comment type="caution">
    <text evidence="1">The sequence shown here is derived from an EMBL/GenBank/DDBJ whole genome shotgun (WGS) entry which is preliminary data.</text>
</comment>
<protein>
    <submittedName>
        <fullName evidence="1">Uncharacterized protein</fullName>
    </submittedName>
</protein>
<accession>A0ACC1Q8W5</accession>
<dbReference type="Proteomes" id="UP001144978">
    <property type="component" value="Unassembled WGS sequence"/>
</dbReference>
<sequence>MPHHTMLLEPGEQLLLVELVDSHTNTPTTVNNPSVFGAYKPVAQRVKPVPGVFPEDARVTRQFPEDPLASLPPLTSRPPEFTPTKKLTQERMDGLKINSDGYLWPEEEKLFQHIFSINEKVLAFEDADRGTFREDYFSPYIIPTIPHVPWVDRNIPIPPGIREQVIDLLRSKIEAGVYERSQSSYRSKWFCVLKKNGKLRLVHDLQPLNAITIRDAGLPPTLDDFVEPFAGRKCYTVLDLFWAFDARKLDPISRDLTAFQTPLGLLRITSMPMGFTNSPAEFQACMTFVLQDEIPHTANVFIDDLPIKGPPTEYLDEEGRPEVLSENPGIRRFIWEHAQDVHRILHRVGHAGITFSGLKAQICKPDVVIVGQKCTPEGRMPEDDKVAKIRNWPVPKTVKEVRGFIGLCGTVRIWIQNFTEKVRPLRELTLNGAEFIWDDRRQAAFEELKDHVASVPALRPIDYTSANPVILSVDSSKYAVGFILSQIDDEGRRRPARYGSLPMNETEHNYSQPKLELYGLYRALRRWRIYLVGVKTLHVEVDAKYIKGMLNEPDLQPNATINRWIQGILLFDFKLIHVPATQHKGPDALSRRPMAEGEVIEEDDGDEWLDNIALYAGLTPMQARHEFKQTLPLGQQTTLRTFQIGVTRQDRTLQQIQQFLETLELPEFPTPTARSRFLRKCQQYFTKDGCLYRRYPQRMPVRVVFDTQERQRILREAHDDLGHKWEKSTFETIRLRFFWPFYNTDVRQYVQSCRDCQIRSTKKTEVPITISTPVDLFHKVYMDVMFMPKARGYTCIVACRDDLSGVTETRALRSASSKEVARFFWEQVLCRYGAVEQVVTDNGSETKGTFETLVNKYGIDHIRISPYNSKANGVVERGHFILREALVKACGNDISRWPELLPHAQFADRITIRRSTGFSPYFLLHGVHPVLPMDLRENTFMVEGFRSGMSHSDLLSLRIRQLERRPEDVARAAEVLRNTRLASKEHFEKRFAHRLKKTSFSPGDLVLVRNTAIEREMNRKHKPRYLGPYEVVRQTRNGAYIIKELNGDVSRESVAAFRLLAYNPSGRDLEDLAVDPIEMIGEGASRHTRDIDDDEGLDMHDLAPGEEDNLSEESDDSLGLEPISHRTRSHRR</sequence>
<evidence type="ECO:0000313" key="2">
    <source>
        <dbReference type="Proteomes" id="UP001144978"/>
    </source>
</evidence>
<gene>
    <name evidence="1" type="ORF">NUW54_g547</name>
</gene>